<sequence>MSTFKYIFKIILVLYVKYLLVSLWIGSIEAFIHSLQKPDLTPYLYPLGSYDLYMIFLSGNILFIPWLVLWCKRLPLAFNKPKVYYRAKAWIQSKKEQALIYKVIINSLVVLLALCLLIYIIIAIGTLLALIPYFIYAIFHYIFYFRSLFI</sequence>
<reference evidence="2 3" key="1">
    <citation type="submission" date="2018-01" db="EMBL/GenBank/DDBJ databases">
        <title>Draft genome sequences of clinical isolates and type strains of oral Veillonella including Veillonella infantum sp., nov.</title>
        <authorList>
            <person name="Mashima I."/>
            <person name="Liao Y.-C."/>
            <person name="Sabharwal A."/>
            <person name="Haase E.M."/>
            <person name="Nakazawa F."/>
            <person name="Scannapieco F.A."/>
        </authorList>
    </citation>
    <scope>NUCLEOTIDE SEQUENCE [LARGE SCALE GENOMIC DNA]</scope>
    <source>
        <strain evidence="2 3">JCM 15642</strain>
    </source>
</reference>
<feature type="transmembrane region" description="Helical" evidence="1">
    <location>
        <begin position="12"/>
        <end position="32"/>
    </location>
</feature>
<proteinExistence type="predicted"/>
<evidence type="ECO:0008006" key="4">
    <source>
        <dbReference type="Google" id="ProtNLM"/>
    </source>
</evidence>
<accession>A0ABX5BXE9</accession>
<name>A0ABX5BXE9_9FIRM</name>
<keyword evidence="3" id="KW-1185">Reference proteome</keyword>
<feature type="transmembrane region" description="Helical" evidence="1">
    <location>
        <begin position="52"/>
        <end position="71"/>
    </location>
</feature>
<gene>
    <name evidence="2" type="ORF">VRHSUH09_07235</name>
</gene>
<keyword evidence="1" id="KW-0472">Membrane</keyword>
<protein>
    <recommendedName>
        <fullName evidence="4">DUF975 domain-containing protein</fullName>
    </recommendedName>
</protein>
<evidence type="ECO:0000313" key="2">
    <source>
        <dbReference type="EMBL" id="PQL12202.1"/>
    </source>
</evidence>
<evidence type="ECO:0000256" key="1">
    <source>
        <dbReference type="SAM" id="Phobius"/>
    </source>
</evidence>
<organism evidence="2 3">
    <name type="scientific">Veillonella rogosae JCM 15642</name>
    <dbReference type="NCBI Taxonomy" id="1298595"/>
    <lineage>
        <taxon>Bacteria</taxon>
        <taxon>Bacillati</taxon>
        <taxon>Bacillota</taxon>
        <taxon>Negativicutes</taxon>
        <taxon>Veillonellales</taxon>
        <taxon>Veillonellaceae</taxon>
        <taxon>Veillonella</taxon>
    </lineage>
</organism>
<dbReference type="Proteomes" id="UP000238774">
    <property type="component" value="Unassembled WGS sequence"/>
</dbReference>
<keyword evidence="1" id="KW-1133">Transmembrane helix</keyword>
<feature type="transmembrane region" description="Helical" evidence="1">
    <location>
        <begin position="130"/>
        <end position="149"/>
    </location>
</feature>
<feature type="transmembrane region" description="Helical" evidence="1">
    <location>
        <begin position="103"/>
        <end position="124"/>
    </location>
</feature>
<evidence type="ECO:0000313" key="3">
    <source>
        <dbReference type="Proteomes" id="UP000238774"/>
    </source>
</evidence>
<comment type="caution">
    <text evidence="2">The sequence shown here is derived from an EMBL/GenBank/DDBJ whole genome shotgun (WGS) entry which is preliminary data.</text>
</comment>
<keyword evidence="1" id="KW-0812">Transmembrane</keyword>
<dbReference type="EMBL" id="PPCX01000010">
    <property type="protein sequence ID" value="PQL12202.1"/>
    <property type="molecule type" value="Genomic_DNA"/>
</dbReference>